<dbReference type="EMBL" id="CP069370">
    <property type="protein sequence ID" value="QYZ69558.1"/>
    <property type="molecule type" value="Genomic_DNA"/>
</dbReference>
<evidence type="ECO:0000256" key="4">
    <source>
        <dbReference type="ARBA" id="ARBA00022723"/>
    </source>
</evidence>
<dbReference type="InterPro" id="IPR014755">
    <property type="entry name" value="Cu-Rt/internalin_Ig-like"/>
</dbReference>
<evidence type="ECO:0000256" key="8">
    <source>
        <dbReference type="ARBA" id="ARBA00023136"/>
    </source>
</evidence>
<feature type="domain" description="Copper resistance protein D" evidence="12">
    <location>
        <begin position="300"/>
        <end position="394"/>
    </location>
</feature>
<keyword evidence="7" id="KW-0186">Copper</keyword>
<evidence type="ECO:0000256" key="9">
    <source>
        <dbReference type="SAM" id="Phobius"/>
    </source>
</evidence>
<dbReference type="Gene3D" id="2.60.40.1220">
    <property type="match status" value="1"/>
</dbReference>
<keyword evidence="5 10" id="KW-0732">Signal</keyword>
<evidence type="ECO:0000256" key="2">
    <source>
        <dbReference type="ARBA" id="ARBA00022475"/>
    </source>
</evidence>
<keyword evidence="14" id="KW-1185">Reference proteome</keyword>
<dbReference type="PANTHER" id="PTHR34820:SF4">
    <property type="entry name" value="INNER MEMBRANE PROTEIN YEBZ"/>
    <property type="match status" value="1"/>
</dbReference>
<feature type="transmembrane region" description="Helical" evidence="9">
    <location>
        <begin position="338"/>
        <end position="358"/>
    </location>
</feature>
<dbReference type="AlphaFoldDB" id="A0A8G0ZSZ9"/>
<keyword evidence="4" id="KW-0479">Metal-binding</keyword>
<organism evidence="13 14">
    <name type="scientific">Neotabrizicola shimadae</name>
    <dbReference type="NCBI Taxonomy" id="2807096"/>
    <lineage>
        <taxon>Bacteria</taxon>
        <taxon>Pseudomonadati</taxon>
        <taxon>Pseudomonadota</taxon>
        <taxon>Alphaproteobacteria</taxon>
        <taxon>Rhodobacterales</taxon>
        <taxon>Paracoccaceae</taxon>
        <taxon>Neotabrizicola</taxon>
    </lineage>
</organism>
<reference evidence="13" key="1">
    <citation type="submission" date="2021-02" db="EMBL/GenBank/DDBJ databases">
        <title>Rhodobacter shimadae sp. nov., an aerobic anoxygenic phototrophic bacterium isolated from a hot spring.</title>
        <authorList>
            <person name="Muramatsu S."/>
            <person name="Haruta S."/>
            <person name="Hirose S."/>
            <person name="Hanada S."/>
        </authorList>
    </citation>
    <scope>NUCLEOTIDE SEQUENCE</scope>
    <source>
        <strain evidence="13">N10</strain>
    </source>
</reference>
<keyword evidence="8 9" id="KW-0472">Membrane</keyword>
<gene>
    <name evidence="13" type="ORF">JO391_17835</name>
</gene>
<feature type="transmembrane region" description="Helical" evidence="9">
    <location>
        <begin position="273"/>
        <end position="293"/>
    </location>
</feature>
<feature type="transmembrane region" description="Helical" evidence="9">
    <location>
        <begin position="242"/>
        <end position="261"/>
    </location>
</feature>
<dbReference type="Proteomes" id="UP000826300">
    <property type="component" value="Chromosome"/>
</dbReference>
<evidence type="ECO:0000256" key="6">
    <source>
        <dbReference type="ARBA" id="ARBA00022989"/>
    </source>
</evidence>
<dbReference type="InterPro" id="IPR007348">
    <property type="entry name" value="CopC_dom"/>
</dbReference>
<feature type="domain" description="CopC" evidence="11">
    <location>
        <begin position="29"/>
        <end position="119"/>
    </location>
</feature>
<dbReference type="GO" id="GO:0005886">
    <property type="term" value="C:plasma membrane"/>
    <property type="evidence" value="ECO:0007669"/>
    <property type="project" value="UniProtKB-SubCell"/>
</dbReference>
<comment type="subcellular location">
    <subcellularLocation>
        <location evidence="1">Cell membrane</location>
        <topology evidence="1">Multi-pass membrane protein</topology>
    </subcellularLocation>
</comment>
<feature type="transmembrane region" description="Helical" evidence="9">
    <location>
        <begin position="139"/>
        <end position="158"/>
    </location>
</feature>
<feature type="chain" id="PRO_5034626686" evidence="10">
    <location>
        <begin position="29"/>
        <end position="521"/>
    </location>
</feature>
<evidence type="ECO:0000256" key="1">
    <source>
        <dbReference type="ARBA" id="ARBA00004651"/>
    </source>
</evidence>
<proteinExistence type="predicted"/>
<dbReference type="KEGG" id="nsm:JO391_17835"/>
<keyword evidence="6 9" id="KW-1133">Transmembrane helix</keyword>
<evidence type="ECO:0000256" key="5">
    <source>
        <dbReference type="ARBA" id="ARBA00022729"/>
    </source>
</evidence>
<dbReference type="InterPro" id="IPR014756">
    <property type="entry name" value="Ig_E-set"/>
</dbReference>
<dbReference type="RefSeq" id="WP_220661776.1">
    <property type="nucleotide sequence ID" value="NZ_CP069370.1"/>
</dbReference>
<evidence type="ECO:0000259" key="12">
    <source>
        <dbReference type="Pfam" id="PF05425"/>
    </source>
</evidence>
<feature type="transmembrane region" description="Helical" evidence="9">
    <location>
        <begin position="379"/>
        <end position="399"/>
    </location>
</feature>
<keyword evidence="3 9" id="KW-0812">Transmembrane</keyword>
<dbReference type="GO" id="GO:0005507">
    <property type="term" value="F:copper ion binding"/>
    <property type="evidence" value="ECO:0007669"/>
    <property type="project" value="InterPro"/>
</dbReference>
<dbReference type="GO" id="GO:0046688">
    <property type="term" value="P:response to copper ion"/>
    <property type="evidence" value="ECO:0007669"/>
    <property type="project" value="InterPro"/>
</dbReference>
<protein>
    <submittedName>
        <fullName evidence="13">Copper resistance protein CopC/CopD</fullName>
    </submittedName>
</protein>
<dbReference type="PANTHER" id="PTHR34820">
    <property type="entry name" value="INNER MEMBRANE PROTEIN YEBZ"/>
    <property type="match status" value="1"/>
</dbReference>
<dbReference type="GO" id="GO:0042597">
    <property type="term" value="C:periplasmic space"/>
    <property type="evidence" value="ECO:0007669"/>
    <property type="project" value="InterPro"/>
</dbReference>
<feature type="transmembrane region" description="Helical" evidence="9">
    <location>
        <begin position="305"/>
        <end position="326"/>
    </location>
</feature>
<feature type="signal peptide" evidence="10">
    <location>
        <begin position="1"/>
        <end position="28"/>
    </location>
</feature>
<name>A0A8G0ZSZ9_9RHOB</name>
<dbReference type="InterPro" id="IPR032694">
    <property type="entry name" value="CopC/D"/>
</dbReference>
<evidence type="ECO:0000313" key="13">
    <source>
        <dbReference type="EMBL" id="QYZ69558.1"/>
    </source>
</evidence>
<dbReference type="SUPFAM" id="SSF81296">
    <property type="entry name" value="E set domains"/>
    <property type="match status" value="1"/>
</dbReference>
<keyword evidence="2" id="KW-1003">Cell membrane</keyword>
<dbReference type="GO" id="GO:0006825">
    <property type="term" value="P:copper ion transport"/>
    <property type="evidence" value="ECO:0007669"/>
    <property type="project" value="InterPro"/>
</dbReference>
<evidence type="ECO:0000313" key="14">
    <source>
        <dbReference type="Proteomes" id="UP000826300"/>
    </source>
</evidence>
<sequence length="521" mass="53503">MSTMIRSVGRLALAAFLLSLLFSMPALAHAEFRGSEPAQDSVLVAMPAAVSLRFSEQVGVLVLEWRLPDGSLHPATGEAGADVLTVQPPQDAGRGTYVLRWRVASADGHPVGGSLVFSVGEVTGAAPDVQSEPGSVPAVLARAAFVLALVLSVGAAVFHHAVAPLSARFAHLQSLIAGLVLPLGGLWIAVEGAERLGRGTEAIFSAAAMTAGLQSPVLFTVILAALAAPLVYGALQAGSQWAAALALGLAALSFAVSGHALSAPGGVAPLLTALHAGAIILWVGGLWPLAFAVQGADRLMVLRRFSGVALPAVVVLIGSGVALALLHRGSAGLLSSDWARLLAVKLALVAGMLALALWHRLRAMPRLASGTEVPVRRSVAVEAGLGMAVLMLAMGFRLAPPPSAAATLPDPVAIHIHTVQAMVDLAATAPFPGTTGFRLGIADADFIPFDPQEVTLSLTDKEAGIGPLSAPAVRMGPGLWEVEPMTLPTPGPWEVRITLLVTDFEQFRLTGTLPAPPEQSP</sequence>
<accession>A0A8G0ZSZ9</accession>
<feature type="transmembrane region" description="Helical" evidence="9">
    <location>
        <begin position="202"/>
        <end position="235"/>
    </location>
</feature>
<evidence type="ECO:0000256" key="7">
    <source>
        <dbReference type="ARBA" id="ARBA00023008"/>
    </source>
</evidence>
<dbReference type="InterPro" id="IPR008457">
    <property type="entry name" value="Cu-R_CopD_dom"/>
</dbReference>
<evidence type="ECO:0000259" key="11">
    <source>
        <dbReference type="Pfam" id="PF04234"/>
    </source>
</evidence>
<evidence type="ECO:0000256" key="10">
    <source>
        <dbReference type="SAM" id="SignalP"/>
    </source>
</evidence>
<feature type="transmembrane region" description="Helical" evidence="9">
    <location>
        <begin position="170"/>
        <end position="190"/>
    </location>
</feature>
<dbReference type="Pfam" id="PF05425">
    <property type="entry name" value="CopD"/>
    <property type="match status" value="1"/>
</dbReference>
<dbReference type="Pfam" id="PF04234">
    <property type="entry name" value="CopC"/>
    <property type="match status" value="1"/>
</dbReference>
<evidence type="ECO:0000256" key="3">
    <source>
        <dbReference type="ARBA" id="ARBA00022692"/>
    </source>
</evidence>